<keyword evidence="2" id="KW-1133">Transmembrane helix</keyword>
<evidence type="ECO:0000313" key="4">
    <source>
        <dbReference type="Proteomes" id="UP001565368"/>
    </source>
</evidence>
<keyword evidence="2" id="KW-0472">Membrane</keyword>
<keyword evidence="2" id="KW-0812">Transmembrane</keyword>
<feature type="region of interest" description="Disordered" evidence="1">
    <location>
        <begin position="146"/>
        <end position="181"/>
    </location>
</feature>
<dbReference type="RefSeq" id="XP_069205395.1">
    <property type="nucleotide sequence ID" value="XM_069357458.1"/>
</dbReference>
<protein>
    <submittedName>
        <fullName evidence="3">Uncharacterized protein</fullName>
    </submittedName>
</protein>
<reference evidence="3 4" key="1">
    <citation type="submission" date="2023-08" db="EMBL/GenBank/DDBJ databases">
        <title>Annotated Genome Sequence of Vanrija albida AlHP1.</title>
        <authorList>
            <person name="Herzog R."/>
        </authorList>
    </citation>
    <scope>NUCLEOTIDE SEQUENCE [LARGE SCALE GENOMIC DNA]</scope>
    <source>
        <strain evidence="3 4">AlHP1</strain>
    </source>
</reference>
<organism evidence="3 4">
    <name type="scientific">Vanrija albida</name>
    <dbReference type="NCBI Taxonomy" id="181172"/>
    <lineage>
        <taxon>Eukaryota</taxon>
        <taxon>Fungi</taxon>
        <taxon>Dikarya</taxon>
        <taxon>Basidiomycota</taxon>
        <taxon>Agaricomycotina</taxon>
        <taxon>Tremellomycetes</taxon>
        <taxon>Trichosporonales</taxon>
        <taxon>Trichosporonaceae</taxon>
        <taxon>Vanrija</taxon>
    </lineage>
</organism>
<name>A0ABR3PSX4_9TREE</name>
<dbReference type="EMBL" id="JBBXJM010000007">
    <property type="protein sequence ID" value="KAL1405451.1"/>
    <property type="molecule type" value="Genomic_DNA"/>
</dbReference>
<dbReference type="Proteomes" id="UP001565368">
    <property type="component" value="Unassembled WGS sequence"/>
</dbReference>
<feature type="transmembrane region" description="Helical" evidence="2">
    <location>
        <begin position="66"/>
        <end position="84"/>
    </location>
</feature>
<comment type="caution">
    <text evidence="3">The sequence shown here is derived from an EMBL/GenBank/DDBJ whole genome shotgun (WGS) entry which is preliminary data.</text>
</comment>
<dbReference type="GeneID" id="95990126"/>
<evidence type="ECO:0000313" key="3">
    <source>
        <dbReference type="EMBL" id="KAL1405451.1"/>
    </source>
</evidence>
<proteinExistence type="predicted"/>
<keyword evidence="4" id="KW-1185">Reference proteome</keyword>
<evidence type="ECO:0000256" key="1">
    <source>
        <dbReference type="SAM" id="MobiDB-lite"/>
    </source>
</evidence>
<gene>
    <name evidence="3" type="ORF">Q8F55_009083</name>
</gene>
<evidence type="ECO:0000256" key="2">
    <source>
        <dbReference type="SAM" id="Phobius"/>
    </source>
</evidence>
<feature type="region of interest" description="Disordered" evidence="1">
    <location>
        <begin position="245"/>
        <end position="271"/>
    </location>
</feature>
<sequence length="403" mass="42516">MARPARHQPRSLSVGRHHPVPTPASPLFAPRPAGGWAVRPLPLLPVALADVAYAGFHAYTHASTPAYLPALALLRGAVLALVVLPSARWRSRGSWVVAAAAASIITCTYEVCAARLMRVPVDDGTWLYLGVVFFLLLVRLVPPATASSQPFSMRGPPAPSDGRSPSLPPLSPSLTPLGVGGRRASAHQSIFDRALFATPSSRIDELPGDEAADRTFGTMYTVPSDDEWHGDFLGEYDELERAARGTSREPRFEAGFPSPIPYPTSSRARPGPVDELGRSYASTDYGGQPIYSLGPGDASFDVEMGLASDEYYSDEDGASTVSESSIIDMPRPTGPTAIVVRDGSSISAGLNLAAEVGAAAEGAVGELVRRSTSARFLGHSWGSNAAVEDGESGWGYGTFGRRG</sequence>
<accession>A0ABR3PSX4</accession>
<feature type="transmembrane region" description="Helical" evidence="2">
    <location>
        <begin position="96"/>
        <end position="119"/>
    </location>
</feature>
<feature type="transmembrane region" description="Helical" evidence="2">
    <location>
        <begin position="125"/>
        <end position="144"/>
    </location>
</feature>